<dbReference type="InterPro" id="IPR029054">
    <property type="entry name" value="dUTPase-like"/>
</dbReference>
<dbReference type="EMBL" id="KK812042">
    <property type="protein sequence ID" value="KFQ36251.1"/>
    <property type="molecule type" value="Genomic_DNA"/>
</dbReference>
<dbReference type="GO" id="GO:0006508">
    <property type="term" value="P:proteolysis"/>
    <property type="evidence" value="ECO:0007669"/>
    <property type="project" value="UniProtKB-KW"/>
</dbReference>
<dbReference type="InterPro" id="IPR036157">
    <property type="entry name" value="dUTPase-like_sf"/>
</dbReference>
<dbReference type="SUPFAM" id="SSF51283">
    <property type="entry name" value="dUTPase-like"/>
    <property type="match status" value="1"/>
</dbReference>
<dbReference type="Proteomes" id="UP000053369">
    <property type="component" value="Unassembled WGS sequence"/>
</dbReference>
<gene>
    <name evidence="5" type="ORF">N332_00646</name>
</gene>
<evidence type="ECO:0000313" key="5">
    <source>
        <dbReference type="EMBL" id="KFQ36251.1"/>
    </source>
</evidence>
<name>A0A091R9T0_9AVES</name>
<dbReference type="Gene3D" id="2.40.70.10">
    <property type="entry name" value="Acid Proteases"/>
    <property type="match status" value="1"/>
</dbReference>
<dbReference type="InterPro" id="IPR021109">
    <property type="entry name" value="Peptidase_aspartic_dom_sf"/>
</dbReference>
<evidence type="ECO:0000313" key="6">
    <source>
        <dbReference type="Proteomes" id="UP000053369"/>
    </source>
</evidence>
<feature type="domain" description="Peptidase A2" evidence="4">
    <location>
        <begin position="144"/>
        <end position="158"/>
    </location>
</feature>
<dbReference type="AlphaFoldDB" id="A0A091R9T0"/>
<evidence type="ECO:0000259" key="4">
    <source>
        <dbReference type="PROSITE" id="PS50175"/>
    </source>
</evidence>
<dbReference type="GO" id="GO:0004190">
    <property type="term" value="F:aspartic-type endopeptidase activity"/>
    <property type="evidence" value="ECO:0007669"/>
    <property type="project" value="UniProtKB-KW"/>
</dbReference>
<dbReference type="PROSITE" id="PS00141">
    <property type="entry name" value="ASP_PROTEASE"/>
    <property type="match status" value="1"/>
</dbReference>
<organism evidence="5 6">
    <name type="scientific">Mesitornis unicolor</name>
    <name type="common">brown roatelo</name>
    <dbReference type="NCBI Taxonomy" id="54374"/>
    <lineage>
        <taxon>Eukaryota</taxon>
        <taxon>Metazoa</taxon>
        <taxon>Chordata</taxon>
        <taxon>Craniata</taxon>
        <taxon>Vertebrata</taxon>
        <taxon>Euteleostomi</taxon>
        <taxon>Archelosauria</taxon>
        <taxon>Archosauria</taxon>
        <taxon>Dinosauria</taxon>
        <taxon>Saurischia</taxon>
        <taxon>Theropoda</taxon>
        <taxon>Coelurosauria</taxon>
        <taxon>Aves</taxon>
        <taxon>Neognathae</taxon>
        <taxon>Neoaves</taxon>
        <taxon>Columbimorphae</taxon>
        <taxon>Mesitornithiformes</taxon>
        <taxon>Mesitornithidae</taxon>
        <taxon>Mesitornis</taxon>
    </lineage>
</organism>
<dbReference type="PANTHER" id="PTHR19422:SF123">
    <property type="entry name" value="RT1 CLASS I, LOCUS CE15"/>
    <property type="match status" value="1"/>
</dbReference>
<keyword evidence="2" id="KW-0064">Aspartyl protease</keyword>
<dbReference type="SUPFAM" id="SSF50630">
    <property type="entry name" value="Acid proteases"/>
    <property type="match status" value="1"/>
</dbReference>
<sequence length="158" mass="16676">GSLGFDLETAVDVILIDTKIQKIPSTAVGPLYNKDSGIGGLLVGLSSARIKGLLILPGVIDADYTGCIYIMAHTVSPPMHIPKGSRIAQIIPLQNPLRPLTQTAEYRGDQGFGSSGAAVCFSVKMEQQSMMRITMSKQGKAQSINAMLDTGADVTIIS</sequence>
<reference evidence="5 6" key="1">
    <citation type="submission" date="2014-04" db="EMBL/GenBank/DDBJ databases">
        <title>Genome evolution of avian class.</title>
        <authorList>
            <person name="Zhang G."/>
            <person name="Li C."/>
        </authorList>
    </citation>
    <scope>NUCLEOTIDE SEQUENCE [LARGE SCALE GENOMIC DNA]</scope>
    <source>
        <strain evidence="5">BGI_N332</strain>
    </source>
</reference>
<dbReference type="PROSITE" id="PS50175">
    <property type="entry name" value="ASP_PROT_RETROV"/>
    <property type="match status" value="1"/>
</dbReference>
<keyword evidence="1" id="KW-0645">Protease</keyword>
<keyword evidence="3" id="KW-0378">Hydrolase</keyword>
<evidence type="ECO:0000256" key="3">
    <source>
        <dbReference type="ARBA" id="ARBA00022801"/>
    </source>
</evidence>
<dbReference type="InterPro" id="IPR001969">
    <property type="entry name" value="Aspartic_peptidase_AS"/>
</dbReference>
<keyword evidence="6" id="KW-1185">Reference proteome</keyword>
<feature type="non-terminal residue" evidence="5">
    <location>
        <position position="1"/>
    </location>
</feature>
<evidence type="ECO:0000256" key="1">
    <source>
        <dbReference type="ARBA" id="ARBA00022670"/>
    </source>
</evidence>
<dbReference type="Pfam" id="PF00692">
    <property type="entry name" value="dUTPase"/>
    <property type="match status" value="1"/>
</dbReference>
<dbReference type="PANTHER" id="PTHR19422">
    <property type="entry name" value="GAG RETROVIRAL POLYPROTEIN"/>
    <property type="match status" value="1"/>
</dbReference>
<dbReference type="Gene3D" id="2.70.40.10">
    <property type="match status" value="1"/>
</dbReference>
<dbReference type="InterPro" id="IPR001995">
    <property type="entry name" value="Peptidase_A2_cat"/>
</dbReference>
<protein>
    <recommendedName>
        <fullName evidence="4">Peptidase A2 domain-containing protein</fullName>
    </recommendedName>
</protein>
<evidence type="ECO:0000256" key="2">
    <source>
        <dbReference type="ARBA" id="ARBA00022750"/>
    </source>
</evidence>
<dbReference type="InterPro" id="IPR051592">
    <property type="entry name" value="HERV-K_Pro_peptidase_A2"/>
</dbReference>
<feature type="non-terminal residue" evidence="5">
    <location>
        <position position="158"/>
    </location>
</feature>
<accession>A0A091R9T0</accession>
<proteinExistence type="predicted"/>